<dbReference type="GO" id="GO:0030276">
    <property type="term" value="F:clathrin binding"/>
    <property type="evidence" value="ECO:0007669"/>
    <property type="project" value="TreeGrafter"/>
</dbReference>
<dbReference type="PROSITE" id="PS50030">
    <property type="entry name" value="UBA"/>
    <property type="match status" value="1"/>
</dbReference>
<dbReference type="GO" id="GO:0031982">
    <property type="term" value="C:vesicle"/>
    <property type="evidence" value="ECO:0007669"/>
    <property type="project" value="TreeGrafter"/>
</dbReference>
<reference evidence="3" key="1">
    <citation type="submission" date="2022-12" db="EMBL/GenBank/DDBJ databases">
        <authorList>
            <person name="Brejova B."/>
        </authorList>
    </citation>
    <scope>NUCLEOTIDE SEQUENCE</scope>
</reference>
<feature type="region of interest" description="Disordered" evidence="1">
    <location>
        <begin position="351"/>
        <end position="427"/>
    </location>
</feature>
<dbReference type="EMBL" id="CANTUO010000001">
    <property type="protein sequence ID" value="CAI5755995.1"/>
    <property type="molecule type" value="Genomic_DNA"/>
</dbReference>
<dbReference type="SMART" id="SM00028">
    <property type="entry name" value="TPR"/>
    <property type="match status" value="2"/>
</dbReference>
<dbReference type="InterPro" id="IPR036869">
    <property type="entry name" value="J_dom_sf"/>
</dbReference>
<feature type="region of interest" description="Disordered" evidence="1">
    <location>
        <begin position="237"/>
        <end position="257"/>
    </location>
</feature>
<feature type="compositionally biased region" description="Basic and acidic residues" evidence="1">
    <location>
        <begin position="183"/>
        <end position="194"/>
    </location>
</feature>
<dbReference type="Proteomes" id="UP001152885">
    <property type="component" value="Unassembled WGS sequence"/>
</dbReference>
<feature type="region of interest" description="Disordered" evidence="1">
    <location>
        <begin position="170"/>
        <end position="194"/>
    </location>
</feature>
<feature type="compositionally biased region" description="Polar residues" evidence="1">
    <location>
        <begin position="83"/>
        <end position="96"/>
    </location>
</feature>
<dbReference type="InterPro" id="IPR009060">
    <property type="entry name" value="UBA-like_sf"/>
</dbReference>
<sequence>MAPKKDAFADLFSSATGNTSKINNLSLLERQKLQKQGNNQQQQHPYQSNSNSSSLNSSWSNLDILSQEPSSRPSRVSSPFINRETSPVVRSNTEPNNEPKNDDPFPIFENASKVEPKTSTTSNNGTKVAPDDIFSEYDSDSKINESFANKNEILLLDDEFTDVFPEFKPAAHSKPQQRPKPPVPERKQAFKKESEEKDFIVAELIDMGFSIDLANEAINNQGLDLQNCVNYIMSKNSKSSNRQSRQDNYEDSVLGSRPEGINFNELSNNLYKQANNIFNIGKQHVIRNLEKFKDQDKNGNMPEWMRNQSKYKSQAIEKRLGSEDYGSDEENINHEEIERYMKLQMEKNAERRNKLNQRNEISRSSNESSKSRVEPEVTIRPRPNRFKQKELKQESPQFKPETKESTQPSKLKQESPQPSQPISTNQPEEDILGMFTNSTTSKSVPSALRDSTPLNQFIETDYTTLKKQAQESYKSGDYTTALESYTSCLVLLPRDHELRVVILSNLALINKLSGHLKQSVNNIDEALSLIDDSEIFSDFEISSKSIKYWYVKLISIKAETLELLEKYESSLENYILLITKLNCNDTKIMDGKRRVDKIVNPQNYKPVKTSTPKSKAQPTPISKPKPKQVEKVEEVDTMTKDKIDMKVKSWADSKQNNLRQMLSNLQEIIPPKIKINEKLKTLTLNDLMLPKQIKINYMKIISSIHPDKLASQTKGDQESFLLCNSVFITLNQRWEIFKQEENV</sequence>
<feature type="compositionally biased region" description="Polar residues" evidence="1">
    <location>
        <begin position="13"/>
        <end position="26"/>
    </location>
</feature>
<evidence type="ECO:0000313" key="4">
    <source>
        <dbReference type="Proteomes" id="UP001152885"/>
    </source>
</evidence>
<feature type="compositionally biased region" description="Basic and acidic residues" evidence="1">
    <location>
        <begin position="369"/>
        <end position="379"/>
    </location>
</feature>
<comment type="caution">
    <text evidence="3">The sequence shown here is derived from an EMBL/GenBank/DDBJ whole genome shotgun (WGS) entry which is preliminary data.</text>
</comment>
<dbReference type="GO" id="GO:0072318">
    <property type="term" value="P:clathrin coat disassembly"/>
    <property type="evidence" value="ECO:0007669"/>
    <property type="project" value="TreeGrafter"/>
</dbReference>
<feature type="domain" description="UBA" evidence="2">
    <location>
        <begin position="193"/>
        <end position="235"/>
    </location>
</feature>
<dbReference type="SUPFAM" id="SSF46934">
    <property type="entry name" value="UBA-like"/>
    <property type="match status" value="1"/>
</dbReference>
<dbReference type="SUPFAM" id="SSF48452">
    <property type="entry name" value="TPR-like"/>
    <property type="match status" value="1"/>
</dbReference>
<gene>
    <name evidence="3" type="ORF">CANVERA_P0513</name>
</gene>
<accession>A0A9W4TSC9</accession>
<evidence type="ECO:0000313" key="3">
    <source>
        <dbReference type="EMBL" id="CAI5755995.1"/>
    </source>
</evidence>
<evidence type="ECO:0000259" key="2">
    <source>
        <dbReference type="PROSITE" id="PS50030"/>
    </source>
</evidence>
<dbReference type="InterPro" id="IPR019734">
    <property type="entry name" value="TPR_rpt"/>
</dbReference>
<organism evidence="3 4">
    <name type="scientific">Candida verbasci</name>
    <dbReference type="NCBI Taxonomy" id="1227364"/>
    <lineage>
        <taxon>Eukaryota</taxon>
        <taxon>Fungi</taxon>
        <taxon>Dikarya</taxon>
        <taxon>Ascomycota</taxon>
        <taxon>Saccharomycotina</taxon>
        <taxon>Pichiomycetes</taxon>
        <taxon>Debaryomycetaceae</taxon>
        <taxon>Candida/Lodderomyces clade</taxon>
        <taxon>Candida</taxon>
    </lineage>
</organism>
<dbReference type="Gene3D" id="1.25.40.10">
    <property type="entry name" value="Tetratricopeptide repeat domain"/>
    <property type="match status" value="1"/>
</dbReference>
<dbReference type="InterPro" id="IPR011990">
    <property type="entry name" value="TPR-like_helical_dom_sf"/>
</dbReference>
<dbReference type="InterPro" id="IPR015940">
    <property type="entry name" value="UBA"/>
</dbReference>
<feature type="compositionally biased region" description="Low complexity" evidence="1">
    <location>
        <begin position="34"/>
        <end position="79"/>
    </location>
</feature>
<dbReference type="AlphaFoldDB" id="A0A9W4TSC9"/>
<feature type="compositionally biased region" description="Low complexity" evidence="1">
    <location>
        <begin position="356"/>
        <end position="368"/>
    </location>
</feature>
<dbReference type="PANTHER" id="PTHR23172">
    <property type="entry name" value="AUXILIN/CYCLIN G-ASSOCIATED KINASE-RELATED"/>
    <property type="match status" value="1"/>
</dbReference>
<evidence type="ECO:0000256" key="1">
    <source>
        <dbReference type="SAM" id="MobiDB-lite"/>
    </source>
</evidence>
<feature type="compositionally biased region" description="Polar residues" evidence="1">
    <location>
        <begin position="405"/>
        <end position="426"/>
    </location>
</feature>
<dbReference type="Gene3D" id="1.10.287.110">
    <property type="entry name" value="DnaJ domain"/>
    <property type="match status" value="1"/>
</dbReference>
<protein>
    <recommendedName>
        <fullName evidence="2">UBA domain-containing protein</fullName>
    </recommendedName>
</protein>
<feature type="region of interest" description="Disordered" evidence="1">
    <location>
        <begin position="1"/>
        <end position="133"/>
    </location>
</feature>
<feature type="compositionally biased region" description="Polar residues" evidence="1">
    <location>
        <begin position="117"/>
        <end position="126"/>
    </location>
</feature>
<dbReference type="GO" id="GO:0005737">
    <property type="term" value="C:cytoplasm"/>
    <property type="evidence" value="ECO:0007669"/>
    <property type="project" value="TreeGrafter"/>
</dbReference>
<feature type="compositionally biased region" description="Polar residues" evidence="1">
    <location>
        <begin position="600"/>
        <end position="620"/>
    </location>
</feature>
<proteinExistence type="predicted"/>
<name>A0A9W4TSC9_9ASCO</name>
<dbReference type="OrthoDB" id="1717591at2759"/>
<dbReference type="PANTHER" id="PTHR23172:SF19">
    <property type="entry name" value="J DOMAIN-CONTAINING PROTEIN"/>
    <property type="match status" value="1"/>
</dbReference>
<keyword evidence="4" id="KW-1185">Reference proteome</keyword>
<dbReference type="GO" id="GO:0072583">
    <property type="term" value="P:clathrin-dependent endocytosis"/>
    <property type="evidence" value="ECO:0007669"/>
    <property type="project" value="TreeGrafter"/>
</dbReference>
<feature type="region of interest" description="Disordered" evidence="1">
    <location>
        <begin position="599"/>
        <end position="627"/>
    </location>
</feature>
<dbReference type="SUPFAM" id="SSF46565">
    <property type="entry name" value="Chaperone J-domain"/>
    <property type="match status" value="1"/>
</dbReference>